<keyword evidence="2" id="KW-1185">Reference proteome</keyword>
<protein>
    <submittedName>
        <fullName evidence="1">Uncharacterized protein</fullName>
    </submittedName>
</protein>
<sequence length="196" mass="22176">MATHWIRLNIGFWDIIVVCFPKEASRNIITKVKRFAVEAVIVGAELGALVGRKDVLINSIRTGQNCRSWDLVERRRIFTYNTTYMDDLKKHLTINRICNLINVESSQDIATWTLTYIEVNELLVLYNIRHFIRMELGQDAPAGVEVELEGIANPFFLVDTGGCAVINGHSSQNQVVVARDCLVDLSSELVHERGCE</sequence>
<organism evidence="1 2">
    <name type="scientific">Potamilus streckersoni</name>
    <dbReference type="NCBI Taxonomy" id="2493646"/>
    <lineage>
        <taxon>Eukaryota</taxon>
        <taxon>Metazoa</taxon>
        <taxon>Spiralia</taxon>
        <taxon>Lophotrochozoa</taxon>
        <taxon>Mollusca</taxon>
        <taxon>Bivalvia</taxon>
        <taxon>Autobranchia</taxon>
        <taxon>Heteroconchia</taxon>
        <taxon>Palaeoheterodonta</taxon>
        <taxon>Unionida</taxon>
        <taxon>Unionoidea</taxon>
        <taxon>Unionidae</taxon>
        <taxon>Ambleminae</taxon>
        <taxon>Lampsilini</taxon>
        <taxon>Potamilus</taxon>
    </lineage>
</organism>
<dbReference type="Proteomes" id="UP001195483">
    <property type="component" value="Unassembled WGS sequence"/>
</dbReference>
<gene>
    <name evidence="1" type="ORF">CHS0354_010650</name>
</gene>
<evidence type="ECO:0000313" key="1">
    <source>
        <dbReference type="EMBL" id="KAK3607663.1"/>
    </source>
</evidence>
<reference evidence="1" key="3">
    <citation type="submission" date="2023-05" db="EMBL/GenBank/DDBJ databases">
        <authorList>
            <person name="Smith C.H."/>
        </authorList>
    </citation>
    <scope>NUCLEOTIDE SEQUENCE</scope>
    <source>
        <strain evidence="1">CHS0354</strain>
        <tissue evidence="1">Mantle</tissue>
    </source>
</reference>
<proteinExistence type="predicted"/>
<comment type="caution">
    <text evidence="1">The sequence shown here is derived from an EMBL/GenBank/DDBJ whole genome shotgun (WGS) entry which is preliminary data.</text>
</comment>
<accession>A0AAE0WA28</accession>
<reference evidence="1" key="2">
    <citation type="journal article" date="2021" name="Genome Biol. Evol.">
        <title>Developing a high-quality reference genome for a parasitic bivalve with doubly uniparental inheritance (Bivalvia: Unionida).</title>
        <authorList>
            <person name="Smith C.H."/>
        </authorList>
    </citation>
    <scope>NUCLEOTIDE SEQUENCE</scope>
    <source>
        <strain evidence="1">CHS0354</strain>
        <tissue evidence="1">Mantle</tissue>
    </source>
</reference>
<dbReference type="EMBL" id="JAEAOA010000671">
    <property type="protein sequence ID" value="KAK3607663.1"/>
    <property type="molecule type" value="Genomic_DNA"/>
</dbReference>
<name>A0AAE0WA28_9BIVA</name>
<feature type="non-terminal residue" evidence="1">
    <location>
        <position position="1"/>
    </location>
</feature>
<dbReference type="AlphaFoldDB" id="A0AAE0WA28"/>
<evidence type="ECO:0000313" key="2">
    <source>
        <dbReference type="Proteomes" id="UP001195483"/>
    </source>
</evidence>
<reference evidence="1" key="1">
    <citation type="journal article" date="2021" name="Genome Biol. Evol.">
        <title>A High-Quality Reference Genome for a Parasitic Bivalve with Doubly Uniparental Inheritance (Bivalvia: Unionida).</title>
        <authorList>
            <person name="Smith C.H."/>
        </authorList>
    </citation>
    <scope>NUCLEOTIDE SEQUENCE</scope>
    <source>
        <strain evidence="1">CHS0354</strain>
    </source>
</reference>